<feature type="domain" description="GerMN" evidence="2">
    <location>
        <begin position="201"/>
        <end position="292"/>
    </location>
</feature>
<dbReference type="Gene3D" id="2.130.10.10">
    <property type="entry name" value="YVTN repeat-like/Quinoprotein amine dehydrogenase"/>
    <property type="match status" value="1"/>
</dbReference>
<dbReference type="InterPro" id="IPR019606">
    <property type="entry name" value="GerMN"/>
</dbReference>
<dbReference type="RefSeq" id="WP_094403722.1">
    <property type="nucleotide sequence ID" value="NZ_NMVL01000027.1"/>
</dbReference>
<dbReference type="EMBL" id="NMVO01000012">
    <property type="protein sequence ID" value="OYO14499.1"/>
    <property type="molecule type" value="Genomic_DNA"/>
</dbReference>
<dbReference type="PROSITE" id="PS51257">
    <property type="entry name" value="PROKAR_LIPOPROTEIN"/>
    <property type="match status" value="1"/>
</dbReference>
<evidence type="ECO:0000259" key="2">
    <source>
        <dbReference type="SMART" id="SM00909"/>
    </source>
</evidence>
<sequence>MTGRTPAAPLAMLVLLLSLLLGGCVSLPVKGPVQAGAGPSQAPDVSVEVAPEAPQPGASPRTIAEGFLQAMASYQQGYPVARQYLASSVRDSWRPEDGVTVYADGYGVTSGPESALLQAPQVGQVGPDGAFSHGEGTLRHDFGMVRDVDGEWRISHPPQGLLISQYLFGKFYQQASVYFFDPSWRTLVPDPVFLPRGNQTPTALLQALLRGPTDWLKPAVVTAVPTQAKLNVQAAYVDSLGVVEISLNDAVQGLAEDQRSRVAAQIAWTLGQVSGVSGVRLTVNGAPWSVREQNQAGVIPISAYGSLDPVPPASQSTLLGATADGVVTISDGSSPATLAPVAGPLGRTGGVSGMAATPTGDRIAVITGNGTDLLVGQSNDTPLEPLVSNGQGLLRPQYLPGRELELWTILDGPLGQQAWVRIGSAVQRVALSGFDGTRVTAFRVSPDGTRMAVIRVRDGISELGLVRVNRAQPELTIDGWRTVPLSDEANPGPRRLLDVAWQDASTLLVLGSEDDKKPVKPYRVDQSAAELTEIGQPDNWQATSLAVAPRRVGTRAVVVGRTGAWRYEDDYRWPLLTRDVLVAAYTG</sequence>
<evidence type="ECO:0000256" key="1">
    <source>
        <dbReference type="SAM" id="MobiDB-lite"/>
    </source>
</evidence>
<keyword evidence="4" id="KW-1185">Reference proteome</keyword>
<comment type="caution">
    <text evidence="3">The sequence shown here is derived from an EMBL/GenBank/DDBJ whole genome shotgun (WGS) entry which is preliminary data.</text>
</comment>
<accession>A0A4R6LXN7</accession>
<dbReference type="Proteomes" id="UP000215896">
    <property type="component" value="Unassembled WGS sequence"/>
</dbReference>
<feature type="region of interest" description="Disordered" evidence="1">
    <location>
        <begin position="35"/>
        <end position="60"/>
    </location>
</feature>
<name>A0A255GF72_9ACTN</name>
<dbReference type="OrthoDB" id="3226781at2"/>
<dbReference type="InterPro" id="IPR059026">
    <property type="entry name" value="LpqB_N"/>
</dbReference>
<dbReference type="Pfam" id="PF25976">
    <property type="entry name" value="LpqB_N"/>
    <property type="match status" value="1"/>
</dbReference>
<dbReference type="SMART" id="SM00909">
    <property type="entry name" value="Germane"/>
    <property type="match status" value="1"/>
</dbReference>
<protein>
    <recommendedName>
        <fullName evidence="2">GerMN domain-containing protein</fullName>
    </recommendedName>
</protein>
<dbReference type="AlphaFoldDB" id="A0A255GF72"/>
<accession>A0A255GF72</accession>
<dbReference type="SUPFAM" id="SSF82171">
    <property type="entry name" value="DPP6 N-terminal domain-like"/>
    <property type="match status" value="1"/>
</dbReference>
<organism evidence="3 4">
    <name type="scientific">Enemella evansiae</name>
    <dbReference type="NCBI Taxonomy" id="2016499"/>
    <lineage>
        <taxon>Bacteria</taxon>
        <taxon>Bacillati</taxon>
        <taxon>Actinomycetota</taxon>
        <taxon>Actinomycetes</taxon>
        <taxon>Propionibacteriales</taxon>
        <taxon>Propionibacteriaceae</taxon>
        <taxon>Enemella</taxon>
    </lineage>
</organism>
<gene>
    <name evidence="3" type="ORF">CGZ94_07850</name>
</gene>
<dbReference type="Pfam" id="PF10646">
    <property type="entry name" value="Germane"/>
    <property type="match status" value="1"/>
</dbReference>
<reference evidence="3 4" key="1">
    <citation type="submission" date="2017-07" db="EMBL/GenBank/DDBJ databases">
        <title>Draft whole genome sequences of clinical Proprionibacteriaceae strains.</title>
        <authorList>
            <person name="Bernier A.-M."/>
            <person name="Bernard K."/>
            <person name="Domingo M.-C."/>
        </authorList>
    </citation>
    <scope>NUCLEOTIDE SEQUENCE [LARGE SCALE GENOMIC DNA]</scope>
    <source>
        <strain evidence="3 4">NML 030167</strain>
    </source>
</reference>
<evidence type="ECO:0000313" key="4">
    <source>
        <dbReference type="Proteomes" id="UP000215896"/>
    </source>
</evidence>
<evidence type="ECO:0000313" key="3">
    <source>
        <dbReference type="EMBL" id="OYO14499.1"/>
    </source>
</evidence>
<dbReference type="InterPro" id="IPR015943">
    <property type="entry name" value="WD40/YVTN_repeat-like_dom_sf"/>
</dbReference>
<proteinExistence type="predicted"/>